<sequence length="35" mass="4045">EQRAEYANTSSHPADNLIVAHRIINHRRVYAQITV</sequence>
<organism evidence="1">
    <name type="scientific">marine sediment metagenome</name>
    <dbReference type="NCBI Taxonomy" id="412755"/>
    <lineage>
        <taxon>unclassified sequences</taxon>
        <taxon>metagenomes</taxon>
        <taxon>ecological metagenomes</taxon>
    </lineage>
</organism>
<protein>
    <submittedName>
        <fullName evidence="1">Uncharacterized protein</fullName>
    </submittedName>
</protein>
<proteinExistence type="predicted"/>
<dbReference type="AlphaFoldDB" id="X1E9Z9"/>
<comment type="caution">
    <text evidence="1">The sequence shown here is derived from an EMBL/GenBank/DDBJ whole genome shotgun (WGS) entry which is preliminary data.</text>
</comment>
<dbReference type="EMBL" id="BART01038381">
    <property type="protein sequence ID" value="GAH05473.1"/>
    <property type="molecule type" value="Genomic_DNA"/>
</dbReference>
<gene>
    <name evidence="1" type="ORF">S01H4_63690</name>
</gene>
<feature type="non-terminal residue" evidence="1">
    <location>
        <position position="1"/>
    </location>
</feature>
<name>X1E9Z9_9ZZZZ</name>
<reference evidence="1" key="1">
    <citation type="journal article" date="2014" name="Front. Microbiol.">
        <title>High frequency of phylogenetically diverse reductive dehalogenase-homologous genes in deep subseafloor sedimentary metagenomes.</title>
        <authorList>
            <person name="Kawai M."/>
            <person name="Futagami T."/>
            <person name="Toyoda A."/>
            <person name="Takaki Y."/>
            <person name="Nishi S."/>
            <person name="Hori S."/>
            <person name="Arai W."/>
            <person name="Tsubouchi T."/>
            <person name="Morono Y."/>
            <person name="Uchiyama I."/>
            <person name="Ito T."/>
            <person name="Fujiyama A."/>
            <person name="Inagaki F."/>
            <person name="Takami H."/>
        </authorList>
    </citation>
    <scope>NUCLEOTIDE SEQUENCE</scope>
    <source>
        <strain evidence="1">Expedition CK06-06</strain>
    </source>
</reference>
<accession>X1E9Z9</accession>
<evidence type="ECO:0000313" key="1">
    <source>
        <dbReference type="EMBL" id="GAH05473.1"/>
    </source>
</evidence>